<protein>
    <recommendedName>
        <fullName evidence="6">DUF3835 domain-containing protein</fullName>
    </recommendedName>
</protein>
<feature type="domain" description="DUF3835" evidence="6">
    <location>
        <begin position="717"/>
        <end position="799"/>
    </location>
</feature>
<feature type="compositionally biased region" description="Basic and acidic residues" evidence="5">
    <location>
        <begin position="376"/>
        <end position="388"/>
    </location>
</feature>
<dbReference type="Gene3D" id="1.10.287.370">
    <property type="match status" value="1"/>
</dbReference>
<keyword evidence="8" id="KW-1185">Reference proteome</keyword>
<evidence type="ECO:0000256" key="2">
    <source>
        <dbReference type="ARBA" id="ARBA00023242"/>
    </source>
</evidence>
<feature type="compositionally biased region" description="Basic and acidic residues" evidence="5">
    <location>
        <begin position="239"/>
        <end position="249"/>
    </location>
</feature>
<feature type="region of interest" description="Disordered" evidence="5">
    <location>
        <begin position="150"/>
        <end position="199"/>
    </location>
</feature>
<evidence type="ECO:0000259" key="6">
    <source>
        <dbReference type="Pfam" id="PF12927"/>
    </source>
</evidence>
<comment type="caution">
    <text evidence="7">The sequence shown here is derived from an EMBL/GenBank/DDBJ whole genome shotgun (WGS) entry which is preliminary data.</text>
</comment>
<keyword evidence="2" id="KW-0539">Nucleus</keyword>
<feature type="compositionally biased region" description="Basic and acidic residues" evidence="5">
    <location>
        <begin position="558"/>
        <end position="585"/>
    </location>
</feature>
<dbReference type="SUPFAM" id="SSF46579">
    <property type="entry name" value="Prefoldin"/>
    <property type="match status" value="1"/>
</dbReference>
<comment type="subcellular location">
    <subcellularLocation>
        <location evidence="1">Nucleus</location>
    </subcellularLocation>
</comment>
<evidence type="ECO:0000256" key="3">
    <source>
        <dbReference type="ARBA" id="ARBA00038295"/>
    </source>
</evidence>
<organism evidence="7 8">
    <name type="scientific">Phycomyces blakesleeanus</name>
    <dbReference type="NCBI Taxonomy" id="4837"/>
    <lineage>
        <taxon>Eukaryota</taxon>
        <taxon>Fungi</taxon>
        <taxon>Fungi incertae sedis</taxon>
        <taxon>Mucoromycota</taxon>
        <taxon>Mucoromycotina</taxon>
        <taxon>Mucoromycetes</taxon>
        <taxon>Mucorales</taxon>
        <taxon>Phycomycetaceae</taxon>
        <taxon>Phycomyces</taxon>
    </lineage>
</organism>
<reference evidence="7 8" key="1">
    <citation type="submission" date="2024-04" db="EMBL/GenBank/DDBJ databases">
        <title>Symmetric and asymmetric DNA N6-adenine methylation regulates different biological responses in Mucorales.</title>
        <authorList>
            <consortium name="Lawrence Berkeley National Laboratory"/>
            <person name="Lax C."/>
            <person name="Mondo S.J."/>
            <person name="Osorio-Concepcion M."/>
            <person name="Muszewska A."/>
            <person name="Corrochano-Luque M."/>
            <person name="Gutierrez G."/>
            <person name="Riley R."/>
            <person name="Lipzen A."/>
            <person name="Guo J."/>
            <person name="Hundley H."/>
            <person name="Amirebrahimi M."/>
            <person name="Ng V."/>
            <person name="Lorenzo-Gutierrez D."/>
            <person name="Binder U."/>
            <person name="Yang J."/>
            <person name="Song Y."/>
            <person name="Canovas D."/>
            <person name="Navarro E."/>
            <person name="Freitag M."/>
            <person name="Gabaldon T."/>
            <person name="Grigoriev I.V."/>
            <person name="Corrochano L.M."/>
            <person name="Nicolas F.E."/>
            <person name="Garre V."/>
        </authorList>
    </citation>
    <scope>NUCLEOTIDE SEQUENCE [LARGE SCALE GENOMIC DNA]</scope>
    <source>
        <strain evidence="7 8">L51</strain>
    </source>
</reference>
<evidence type="ECO:0000313" key="8">
    <source>
        <dbReference type="Proteomes" id="UP001448207"/>
    </source>
</evidence>
<evidence type="ECO:0000313" key="7">
    <source>
        <dbReference type="EMBL" id="KAL0083591.1"/>
    </source>
</evidence>
<feature type="compositionally biased region" description="Polar residues" evidence="5">
    <location>
        <begin position="187"/>
        <end position="196"/>
    </location>
</feature>
<feature type="compositionally biased region" description="Basic residues" evidence="5">
    <location>
        <begin position="787"/>
        <end position="796"/>
    </location>
</feature>
<feature type="region of interest" description="Disordered" evidence="5">
    <location>
        <begin position="771"/>
        <end position="804"/>
    </location>
</feature>
<evidence type="ECO:0000256" key="5">
    <source>
        <dbReference type="SAM" id="MobiDB-lite"/>
    </source>
</evidence>
<dbReference type="Proteomes" id="UP001448207">
    <property type="component" value="Unassembled WGS sequence"/>
</dbReference>
<gene>
    <name evidence="7" type="ORF">J3Q64DRAFT_1836086</name>
</gene>
<dbReference type="InterPro" id="IPR052255">
    <property type="entry name" value="RNA_pol_II_subunit5-mediator"/>
</dbReference>
<dbReference type="InterPro" id="IPR004127">
    <property type="entry name" value="Prefoldin_subunit_alpha"/>
</dbReference>
<dbReference type="Pfam" id="PF02996">
    <property type="entry name" value="Prefoldin"/>
    <property type="match status" value="1"/>
</dbReference>
<feature type="compositionally biased region" description="Basic and acidic residues" evidence="5">
    <location>
        <begin position="150"/>
        <end position="169"/>
    </location>
</feature>
<dbReference type="InterPro" id="IPR009053">
    <property type="entry name" value="Prefoldin"/>
</dbReference>
<dbReference type="CDD" id="cd23159">
    <property type="entry name" value="Prefoldin_URI1"/>
    <property type="match status" value="1"/>
</dbReference>
<evidence type="ECO:0000256" key="1">
    <source>
        <dbReference type="ARBA" id="ARBA00004123"/>
    </source>
</evidence>
<sequence length="804" mass="91619">MSATNNSKELADQISQWSARIGERQLQLEAEAQQWKSFKEDYDALENQLKTFPDETTRSAMIPMGKLAFMPGKFIHTNEIMVLLGDQYYVERSAKQAISIVRRRKEAVEENYRLIEAQLNAIKSKSDSNIGVFPSDTNELNEEGLPIMEIREELPPKEDKPKPKVDKGKGKAIMHSTPASDPAPANVASTPNNSNRVNDDEENKALFEMLRKLEEEEEEELAKEKTPDQINQEILREEKIAKQKEKQEKEDEEDWDNYYDTEVADSMFDHFDDDEEYGIEGVVDHENFTYHDDPKAIFPEDLEEETQAELADSLHVLEDIPEEQTPEKNAENEREMEESTSIKNVVERSPVEKQAILEQPAAAPKKLSKFKLARQQRLDESKEGRILNEDEGLESTPVVATSSKKPSKFKLAQQKGRKNNAPKEPSTKSDTPPVIKTQSKPIQKQQNIPKRIVQEENEDDEDDEEIALEMRMQMAAREHQDEQDEKEYLMKKRAELEVKRHIPAVVPAKGKKLSKFKLARQQERDSTPKTALDSAPTPVSLHVSNSGNVPEPNPAVERASKEVPKRKVTWDDVTTVHEHAREDSPSTRMGEGYTEPVKKGQSQDAFKPRQNIRSPADIFNVIRQTQAALVPIDEDGYPVLENEAENIDENEAKVLDIQDLINSVRSTSQVLWRPASVGNEEAIPFIPSTDEPMELSKAEQEPIGRPSKMDTNTMRGAVMERDTEPVDMDELEEDMEIREITTSYHRKRQEMMAAMGNLSFESKPEFEVIDEELPTPHGTKEKETKAAPKKMSRFKAARLGLDNE</sequence>
<dbReference type="EMBL" id="JBCLYO010000013">
    <property type="protein sequence ID" value="KAL0083591.1"/>
    <property type="molecule type" value="Genomic_DNA"/>
</dbReference>
<accession>A0ABR3AVJ4</accession>
<dbReference type="PANTHER" id="PTHR15111:SF0">
    <property type="entry name" value="UNCONVENTIONAL PREFOLDIN RPB5 INTERACTOR 1"/>
    <property type="match status" value="1"/>
</dbReference>
<proteinExistence type="inferred from homology"/>
<feature type="compositionally biased region" description="Polar residues" evidence="5">
    <location>
        <begin position="436"/>
        <end position="448"/>
    </location>
</feature>
<keyword evidence="4" id="KW-0175">Coiled coil</keyword>
<feature type="region of interest" description="Disordered" evidence="5">
    <location>
        <begin position="239"/>
        <end position="258"/>
    </location>
</feature>
<feature type="region of interest" description="Disordered" evidence="5">
    <location>
        <begin position="511"/>
        <end position="612"/>
    </location>
</feature>
<dbReference type="InterPro" id="IPR024325">
    <property type="entry name" value="DUF3835"/>
</dbReference>
<dbReference type="Pfam" id="PF12927">
    <property type="entry name" value="DUF3835"/>
    <property type="match status" value="1"/>
</dbReference>
<feature type="coiled-coil region" evidence="4">
    <location>
        <begin position="98"/>
        <end position="125"/>
    </location>
</feature>
<evidence type="ECO:0000256" key="4">
    <source>
        <dbReference type="SAM" id="Coils"/>
    </source>
</evidence>
<dbReference type="PANTHER" id="PTHR15111">
    <property type="entry name" value="RNA POLYMERASE II SUBUNIT 5-MEDIATING PROTEIN NNX3"/>
    <property type="match status" value="1"/>
</dbReference>
<feature type="region of interest" description="Disordered" evidence="5">
    <location>
        <begin position="291"/>
        <end position="463"/>
    </location>
</feature>
<comment type="similarity">
    <text evidence="3">Belongs to the RNA polymerase II subunit 5-mediating protein family.</text>
</comment>
<name>A0ABR3AVJ4_PHYBL</name>